<dbReference type="EMBL" id="JBHLUD010000010">
    <property type="protein sequence ID" value="MFC0545896.1"/>
    <property type="molecule type" value="Genomic_DNA"/>
</dbReference>
<evidence type="ECO:0008006" key="4">
    <source>
        <dbReference type="Google" id="ProtNLM"/>
    </source>
</evidence>
<feature type="chain" id="PRO_5046005208" description="DUF2690 domain-containing protein" evidence="1">
    <location>
        <begin position="34"/>
        <end position="150"/>
    </location>
</feature>
<organism evidence="2 3">
    <name type="scientific">Kutzneria chonburiensis</name>
    <dbReference type="NCBI Taxonomy" id="1483604"/>
    <lineage>
        <taxon>Bacteria</taxon>
        <taxon>Bacillati</taxon>
        <taxon>Actinomycetota</taxon>
        <taxon>Actinomycetes</taxon>
        <taxon>Pseudonocardiales</taxon>
        <taxon>Pseudonocardiaceae</taxon>
        <taxon>Kutzneria</taxon>
    </lineage>
</organism>
<reference evidence="2 3" key="1">
    <citation type="submission" date="2024-09" db="EMBL/GenBank/DDBJ databases">
        <authorList>
            <person name="Sun Q."/>
            <person name="Mori K."/>
        </authorList>
    </citation>
    <scope>NUCLEOTIDE SEQUENCE [LARGE SCALE GENOMIC DNA]</scope>
    <source>
        <strain evidence="2 3">TBRC 1432</strain>
    </source>
</reference>
<dbReference type="Proteomes" id="UP001589810">
    <property type="component" value="Unassembled WGS sequence"/>
</dbReference>
<keyword evidence="3" id="KW-1185">Reference proteome</keyword>
<proteinExistence type="predicted"/>
<comment type="caution">
    <text evidence="2">The sequence shown here is derived from an EMBL/GenBank/DDBJ whole genome shotgun (WGS) entry which is preliminary data.</text>
</comment>
<sequence>MALLRGESVKFLLAAAASLALVAGGLGAGVAQAESAPGCSSTVQIGSTAYATFQGKSIASVKQFKGCGKNWGYIYVWESFRQRGLHYRLTAAVAVNPGPNATYKGGTDKGDDPVELWSGGTDTLSDCTAGYGVISLYQFDNYVAQTDKRC</sequence>
<evidence type="ECO:0000313" key="3">
    <source>
        <dbReference type="Proteomes" id="UP001589810"/>
    </source>
</evidence>
<protein>
    <recommendedName>
        <fullName evidence="4">DUF2690 domain-containing protein</fullName>
    </recommendedName>
</protein>
<dbReference type="RefSeq" id="WP_273943568.1">
    <property type="nucleotide sequence ID" value="NZ_CP097263.1"/>
</dbReference>
<accession>A0ABV6N1E1</accession>
<keyword evidence="1" id="KW-0732">Signal</keyword>
<evidence type="ECO:0000313" key="2">
    <source>
        <dbReference type="EMBL" id="MFC0545896.1"/>
    </source>
</evidence>
<feature type="signal peptide" evidence="1">
    <location>
        <begin position="1"/>
        <end position="33"/>
    </location>
</feature>
<gene>
    <name evidence="2" type="ORF">ACFFH7_30575</name>
</gene>
<name>A0ABV6N1E1_9PSEU</name>
<evidence type="ECO:0000256" key="1">
    <source>
        <dbReference type="SAM" id="SignalP"/>
    </source>
</evidence>